<dbReference type="SMART" id="SM00343">
    <property type="entry name" value="ZnF_C2HC"/>
    <property type="match status" value="2"/>
</dbReference>
<feature type="region of interest" description="Disordered" evidence="2">
    <location>
        <begin position="377"/>
        <end position="413"/>
    </location>
</feature>
<accession>B9GB08</accession>
<dbReference type="EMBL" id="CM000148">
    <property type="protein sequence ID" value="EEE52214.1"/>
    <property type="molecule type" value="Genomic_DNA"/>
</dbReference>
<sequence>MSSSAATSTYAESVASCRAPAPATPRPPHAAVRRHLDFAAGDGGELDDDEVEDEDEDDFLFRAAEETERSHYEAQRRASAPPPAAVLAPGFLREAVHLRPRRLRCGGEGARAVGLRLPGDSASRSSQSHVTLNEKCKYSVWCGEADICPNPQPAYMSHPKPNPHVFSSPCSPVVFNSPSNHLAGSTTPTPNNLQVFNGPRNPHVSNSPSNHLAGSTTPTPNNLQVFNAPGNLHVSNSPNNHRSGATTPVNANPPGSRSSDKQPICHCRAGKCKVETIKGQKYYVCCIQKGQGACPYQVPVNAFVEESPQAGNSVPLEDNRGNYSPVKVEANNDNGSINPDQPEYDEWPFDIVNNDVVCSGFLPTAEPTLRDGIVAGESPSTQHLSNATTEAKTPTKSPIMPPPHGSGSPFTPRSNPCYRCGEDGHWSRNCPKPASSPLNSPCYNCGKLGHWRGNCPGT</sequence>
<evidence type="ECO:0000256" key="2">
    <source>
        <dbReference type="SAM" id="MobiDB-lite"/>
    </source>
</evidence>
<feature type="compositionally biased region" description="Acidic residues" evidence="2">
    <location>
        <begin position="44"/>
        <end position="58"/>
    </location>
</feature>
<proteinExistence type="predicted"/>
<gene>
    <name evidence="4" type="ORF">OsJ_34112</name>
</gene>
<reference evidence="4" key="2">
    <citation type="submission" date="2008-12" db="EMBL/GenBank/DDBJ databases">
        <title>Improved gene annotation of the rice (Oryza sativa) genomes.</title>
        <authorList>
            <person name="Wang J."/>
            <person name="Li R."/>
            <person name="Fan W."/>
            <person name="Huang Q."/>
            <person name="Zhang J."/>
            <person name="Zhou Y."/>
            <person name="Hu Y."/>
            <person name="Zi S."/>
            <person name="Li J."/>
            <person name="Ni P."/>
            <person name="Zheng H."/>
            <person name="Zhang Y."/>
            <person name="Zhao M."/>
            <person name="Hao Q."/>
            <person name="McDermott J."/>
            <person name="Samudrala R."/>
            <person name="Kristiansen K."/>
            <person name="Wong G.K.-S."/>
        </authorList>
    </citation>
    <scope>NUCLEOTIDE SEQUENCE</scope>
</reference>
<dbReference type="Gene3D" id="4.10.60.10">
    <property type="entry name" value="Zinc finger, CCHC-type"/>
    <property type="match status" value="1"/>
</dbReference>
<dbReference type="Pfam" id="PF00098">
    <property type="entry name" value="zf-CCHC"/>
    <property type="match status" value="2"/>
</dbReference>
<feature type="domain" description="CCHC-type" evidence="3">
    <location>
        <begin position="442"/>
        <end position="456"/>
    </location>
</feature>
<feature type="region of interest" description="Disordered" evidence="2">
    <location>
        <begin position="198"/>
        <end position="261"/>
    </location>
</feature>
<feature type="domain" description="CCHC-type" evidence="3">
    <location>
        <begin position="417"/>
        <end position="432"/>
    </location>
</feature>
<dbReference type="Proteomes" id="UP000007752">
    <property type="component" value="Chromosome 11"/>
</dbReference>
<keyword evidence="1" id="KW-0863">Zinc-finger</keyword>
<feature type="region of interest" description="Disordered" evidence="2">
    <location>
        <begin position="1"/>
        <end position="60"/>
    </location>
</feature>
<evidence type="ECO:0000256" key="1">
    <source>
        <dbReference type="PROSITE-ProRule" id="PRU00047"/>
    </source>
</evidence>
<protein>
    <recommendedName>
        <fullName evidence="3">CCHC-type domain-containing protein</fullName>
    </recommendedName>
</protein>
<feature type="compositionally biased region" description="Low complexity" evidence="2">
    <location>
        <begin position="1"/>
        <end position="21"/>
    </location>
</feature>
<feature type="compositionally biased region" description="Polar residues" evidence="2">
    <location>
        <begin position="203"/>
        <end position="225"/>
    </location>
</feature>
<dbReference type="GO" id="GO:0003676">
    <property type="term" value="F:nucleic acid binding"/>
    <property type="evidence" value="ECO:0007669"/>
    <property type="project" value="InterPro"/>
</dbReference>
<dbReference type="GO" id="GO:0008270">
    <property type="term" value="F:zinc ion binding"/>
    <property type="evidence" value="ECO:0007669"/>
    <property type="project" value="UniProtKB-KW"/>
</dbReference>
<dbReference type="PROSITE" id="PS50158">
    <property type="entry name" value="ZF_CCHC"/>
    <property type="match status" value="2"/>
</dbReference>
<dbReference type="SUPFAM" id="SSF57756">
    <property type="entry name" value="Retrovirus zinc finger-like domains"/>
    <property type="match status" value="1"/>
</dbReference>
<feature type="compositionally biased region" description="Polar residues" evidence="2">
    <location>
        <begin position="378"/>
        <end position="396"/>
    </location>
</feature>
<dbReference type="InterPro" id="IPR036875">
    <property type="entry name" value="Znf_CCHC_sf"/>
</dbReference>
<name>B9GB08_ORYSJ</name>
<feature type="compositionally biased region" description="Polar residues" evidence="2">
    <location>
        <begin position="233"/>
        <end position="257"/>
    </location>
</feature>
<organism evidence="4">
    <name type="scientific">Oryza sativa subsp. japonica</name>
    <name type="common">Rice</name>
    <dbReference type="NCBI Taxonomy" id="39947"/>
    <lineage>
        <taxon>Eukaryota</taxon>
        <taxon>Viridiplantae</taxon>
        <taxon>Streptophyta</taxon>
        <taxon>Embryophyta</taxon>
        <taxon>Tracheophyta</taxon>
        <taxon>Spermatophyta</taxon>
        <taxon>Magnoliopsida</taxon>
        <taxon>Liliopsida</taxon>
        <taxon>Poales</taxon>
        <taxon>Poaceae</taxon>
        <taxon>BOP clade</taxon>
        <taxon>Oryzoideae</taxon>
        <taxon>Oryzeae</taxon>
        <taxon>Oryzinae</taxon>
        <taxon>Oryza</taxon>
        <taxon>Oryza sativa</taxon>
    </lineage>
</organism>
<keyword evidence="1" id="KW-0862">Zinc</keyword>
<keyword evidence="1" id="KW-0479">Metal-binding</keyword>
<dbReference type="AlphaFoldDB" id="B9GB08"/>
<evidence type="ECO:0000313" key="4">
    <source>
        <dbReference type="EMBL" id="EEE52214.1"/>
    </source>
</evidence>
<reference evidence="4" key="1">
    <citation type="journal article" date="2005" name="PLoS Biol.">
        <title>The genomes of Oryza sativa: a history of duplications.</title>
        <authorList>
            <person name="Yu J."/>
            <person name="Wang J."/>
            <person name="Lin W."/>
            <person name="Li S."/>
            <person name="Li H."/>
            <person name="Zhou J."/>
            <person name="Ni P."/>
            <person name="Dong W."/>
            <person name="Hu S."/>
            <person name="Zeng C."/>
            <person name="Zhang J."/>
            <person name="Zhang Y."/>
            <person name="Li R."/>
            <person name="Xu Z."/>
            <person name="Li S."/>
            <person name="Li X."/>
            <person name="Zheng H."/>
            <person name="Cong L."/>
            <person name="Lin L."/>
            <person name="Yin J."/>
            <person name="Geng J."/>
            <person name="Li G."/>
            <person name="Shi J."/>
            <person name="Liu J."/>
            <person name="Lv H."/>
            <person name="Li J."/>
            <person name="Wang J."/>
            <person name="Deng Y."/>
            <person name="Ran L."/>
            <person name="Shi X."/>
            <person name="Wang X."/>
            <person name="Wu Q."/>
            <person name="Li C."/>
            <person name="Ren X."/>
            <person name="Wang J."/>
            <person name="Wang X."/>
            <person name="Li D."/>
            <person name="Liu D."/>
            <person name="Zhang X."/>
            <person name="Ji Z."/>
            <person name="Zhao W."/>
            <person name="Sun Y."/>
            <person name="Zhang Z."/>
            <person name="Bao J."/>
            <person name="Han Y."/>
            <person name="Dong L."/>
            <person name="Ji J."/>
            <person name="Chen P."/>
            <person name="Wu S."/>
            <person name="Liu J."/>
            <person name="Xiao Y."/>
            <person name="Bu D."/>
            <person name="Tan J."/>
            <person name="Yang L."/>
            <person name="Ye C."/>
            <person name="Zhang J."/>
            <person name="Xu J."/>
            <person name="Zhou Y."/>
            <person name="Yu Y."/>
            <person name="Zhang B."/>
            <person name="Zhuang S."/>
            <person name="Wei H."/>
            <person name="Liu B."/>
            <person name="Lei M."/>
            <person name="Yu H."/>
            <person name="Li Y."/>
            <person name="Xu H."/>
            <person name="Wei S."/>
            <person name="He X."/>
            <person name="Fang L."/>
            <person name="Zhang Z."/>
            <person name="Zhang Y."/>
            <person name="Huang X."/>
            <person name="Su Z."/>
            <person name="Tong W."/>
            <person name="Li J."/>
            <person name="Tong Z."/>
            <person name="Li S."/>
            <person name="Ye J."/>
            <person name="Wang L."/>
            <person name="Fang L."/>
            <person name="Lei T."/>
            <person name="Chen C."/>
            <person name="Chen H."/>
            <person name="Xu Z."/>
            <person name="Li H."/>
            <person name="Huang H."/>
            <person name="Zhang F."/>
            <person name="Xu H."/>
            <person name="Li N."/>
            <person name="Zhao C."/>
            <person name="Li S."/>
            <person name="Dong L."/>
            <person name="Huang Y."/>
            <person name="Li L."/>
            <person name="Xi Y."/>
            <person name="Qi Q."/>
            <person name="Li W."/>
            <person name="Zhang B."/>
            <person name="Hu W."/>
            <person name="Zhang Y."/>
            <person name="Tian X."/>
            <person name="Jiao Y."/>
            <person name="Liang X."/>
            <person name="Jin J."/>
            <person name="Gao L."/>
            <person name="Zheng W."/>
            <person name="Hao B."/>
            <person name="Liu S."/>
            <person name="Wang W."/>
            <person name="Yuan L."/>
            <person name="Cao M."/>
            <person name="McDermott J."/>
            <person name="Samudrala R."/>
            <person name="Wang J."/>
            <person name="Wong G.K."/>
            <person name="Yang H."/>
        </authorList>
    </citation>
    <scope>NUCLEOTIDE SEQUENCE [LARGE SCALE GENOMIC DNA]</scope>
</reference>
<evidence type="ECO:0000259" key="3">
    <source>
        <dbReference type="PROSITE" id="PS50158"/>
    </source>
</evidence>
<dbReference type="InterPro" id="IPR001878">
    <property type="entry name" value="Znf_CCHC"/>
</dbReference>